<dbReference type="Proteomes" id="UP000230423">
    <property type="component" value="Unassembled WGS sequence"/>
</dbReference>
<name>A0A2G9UD22_TELCI</name>
<keyword evidence="5 10" id="KW-0663">Pyridoxal phosphate</keyword>
<dbReference type="PRINTS" id="PR00800">
    <property type="entry name" value="YHDCRBOXLASE"/>
</dbReference>
<dbReference type="InterPro" id="IPR002129">
    <property type="entry name" value="PyrdxlP-dep_de-COase"/>
</dbReference>
<evidence type="ECO:0000256" key="3">
    <source>
        <dbReference type="ARBA" id="ARBA00022584"/>
    </source>
</evidence>
<evidence type="ECO:0000313" key="11">
    <source>
        <dbReference type="EMBL" id="PIO68144.1"/>
    </source>
</evidence>
<dbReference type="EMBL" id="KZ347240">
    <property type="protein sequence ID" value="PIO68144.1"/>
    <property type="molecule type" value="Genomic_DNA"/>
</dbReference>
<evidence type="ECO:0000256" key="7">
    <source>
        <dbReference type="ARBA" id="ARBA00038886"/>
    </source>
</evidence>
<organism evidence="11 12">
    <name type="scientific">Teladorsagia circumcincta</name>
    <name type="common">Brown stomach worm</name>
    <name type="synonym">Ostertagia circumcincta</name>
    <dbReference type="NCBI Taxonomy" id="45464"/>
    <lineage>
        <taxon>Eukaryota</taxon>
        <taxon>Metazoa</taxon>
        <taxon>Ecdysozoa</taxon>
        <taxon>Nematoda</taxon>
        <taxon>Chromadorea</taxon>
        <taxon>Rhabditida</taxon>
        <taxon>Rhabditina</taxon>
        <taxon>Rhabditomorpha</taxon>
        <taxon>Strongyloidea</taxon>
        <taxon>Trichostrongylidae</taxon>
        <taxon>Teladorsagia</taxon>
    </lineage>
</organism>
<dbReference type="InterPro" id="IPR015421">
    <property type="entry name" value="PyrdxlP-dep_Trfase_major"/>
</dbReference>
<evidence type="ECO:0000313" key="12">
    <source>
        <dbReference type="Proteomes" id="UP000230423"/>
    </source>
</evidence>
<keyword evidence="12" id="KW-1185">Reference proteome</keyword>
<feature type="non-terminal residue" evidence="11">
    <location>
        <position position="269"/>
    </location>
</feature>
<protein>
    <recommendedName>
        <fullName evidence="8">Aromatic-L-amino-acid decarboxylase</fullName>
        <ecNumber evidence="7">4.1.1.28</ecNumber>
    </recommendedName>
    <alternativeName>
        <fullName evidence="9">DOPA decarboxylase</fullName>
    </alternativeName>
</protein>
<dbReference type="AlphaFoldDB" id="A0A2G9UD22"/>
<comment type="similarity">
    <text evidence="10">Belongs to the group II decarboxylase family.</text>
</comment>
<accession>A0A2G9UD22</accession>
<dbReference type="GO" id="GO:0030170">
    <property type="term" value="F:pyridoxal phosphate binding"/>
    <property type="evidence" value="ECO:0007669"/>
    <property type="project" value="InterPro"/>
</dbReference>
<dbReference type="Gene3D" id="3.40.640.10">
    <property type="entry name" value="Type I PLP-dependent aspartate aminotransferase-like (Major domain)"/>
    <property type="match status" value="1"/>
</dbReference>
<dbReference type="InterPro" id="IPR015424">
    <property type="entry name" value="PyrdxlP-dep_Trfase"/>
</dbReference>
<dbReference type="PANTHER" id="PTHR11999:SF167">
    <property type="entry name" value="AROMATIC-L-AMINO-ACID DECARBOXYLASE"/>
    <property type="match status" value="1"/>
</dbReference>
<evidence type="ECO:0000256" key="2">
    <source>
        <dbReference type="ARBA" id="ARBA00011738"/>
    </source>
</evidence>
<dbReference type="GO" id="GO:0006520">
    <property type="term" value="P:amino acid metabolic process"/>
    <property type="evidence" value="ECO:0007669"/>
    <property type="project" value="InterPro"/>
</dbReference>
<dbReference type="PANTHER" id="PTHR11999">
    <property type="entry name" value="GROUP II PYRIDOXAL-5-PHOSPHATE DECARBOXYLASE"/>
    <property type="match status" value="1"/>
</dbReference>
<sequence>MMDPESFRKYGKQMIDYVADYWRTIRDRSPLPDVQPGFLKHILRELLVLVASPETFNLTLEFVPQMFDRIQVADCDGHGSKGMLLSWNHLMSGPSLTELEMTTLDWLVDLLGLPEHFKNFHPGIGSSLIQTNSGEATTTAIITARATVVEVDEEGAGIRNAEYHDPVVFERLIAYCSEQAHPLMEKALMLHAVRLRKLKCDIDPEMKNYTVTKETLERAIKEDRAHGLIPFLMIATMGTKKTCSFDRLDELGPVCYRERIYLHVDAAYG</sequence>
<dbReference type="GO" id="GO:0019752">
    <property type="term" value="P:carboxylic acid metabolic process"/>
    <property type="evidence" value="ECO:0007669"/>
    <property type="project" value="InterPro"/>
</dbReference>
<keyword evidence="3" id="KW-0127">Catecholamine biosynthesis</keyword>
<gene>
    <name evidence="11" type="ORF">TELCIR_10078</name>
</gene>
<dbReference type="Pfam" id="PF00282">
    <property type="entry name" value="Pyridoxal_deC"/>
    <property type="match status" value="1"/>
</dbReference>
<dbReference type="InterPro" id="IPR010977">
    <property type="entry name" value="Aromatic_deC"/>
</dbReference>
<evidence type="ECO:0000256" key="4">
    <source>
        <dbReference type="ARBA" id="ARBA00022793"/>
    </source>
</evidence>
<evidence type="ECO:0000256" key="9">
    <source>
        <dbReference type="ARBA" id="ARBA00041275"/>
    </source>
</evidence>
<dbReference type="GO" id="GO:0004058">
    <property type="term" value="F:aromatic-L-amino-acid decarboxylase activity"/>
    <property type="evidence" value="ECO:0007669"/>
    <property type="project" value="UniProtKB-EC"/>
</dbReference>
<comment type="cofactor">
    <cofactor evidence="1 10">
        <name>pyridoxal 5'-phosphate</name>
        <dbReference type="ChEBI" id="CHEBI:597326"/>
    </cofactor>
</comment>
<dbReference type="GO" id="GO:0042423">
    <property type="term" value="P:catecholamine biosynthetic process"/>
    <property type="evidence" value="ECO:0007669"/>
    <property type="project" value="UniProtKB-KW"/>
</dbReference>
<evidence type="ECO:0000256" key="10">
    <source>
        <dbReference type="RuleBase" id="RU000382"/>
    </source>
</evidence>
<dbReference type="Gene3D" id="1.20.1340.10">
    <property type="entry name" value="dopa decarboxylase, N-terminal domain"/>
    <property type="match status" value="1"/>
</dbReference>
<evidence type="ECO:0000256" key="8">
    <source>
        <dbReference type="ARBA" id="ARBA00040968"/>
    </source>
</evidence>
<keyword evidence="6 10" id="KW-0456">Lyase</keyword>
<reference evidence="11 12" key="1">
    <citation type="submission" date="2015-09" db="EMBL/GenBank/DDBJ databases">
        <title>Draft genome of the parasitic nematode Teladorsagia circumcincta isolate WARC Sus (inbred).</title>
        <authorList>
            <person name="Mitreva M."/>
        </authorList>
    </citation>
    <scope>NUCLEOTIDE SEQUENCE [LARGE SCALE GENOMIC DNA]</scope>
    <source>
        <strain evidence="11 12">S</strain>
    </source>
</reference>
<comment type="subunit">
    <text evidence="2">Homodimer.</text>
</comment>
<dbReference type="SUPFAM" id="SSF53383">
    <property type="entry name" value="PLP-dependent transferases"/>
    <property type="match status" value="1"/>
</dbReference>
<dbReference type="GO" id="GO:0042427">
    <property type="term" value="P:serotonin biosynthetic process"/>
    <property type="evidence" value="ECO:0007669"/>
    <property type="project" value="TreeGrafter"/>
</dbReference>
<evidence type="ECO:0000256" key="1">
    <source>
        <dbReference type="ARBA" id="ARBA00001933"/>
    </source>
</evidence>
<evidence type="ECO:0000256" key="5">
    <source>
        <dbReference type="ARBA" id="ARBA00022898"/>
    </source>
</evidence>
<dbReference type="EC" id="4.1.1.28" evidence="7"/>
<dbReference type="OrthoDB" id="639767at2759"/>
<keyword evidence="4" id="KW-0210">Decarboxylase</keyword>
<evidence type="ECO:0000256" key="6">
    <source>
        <dbReference type="ARBA" id="ARBA00023239"/>
    </source>
</evidence>
<dbReference type="GO" id="GO:0005737">
    <property type="term" value="C:cytoplasm"/>
    <property type="evidence" value="ECO:0007669"/>
    <property type="project" value="TreeGrafter"/>
</dbReference>
<proteinExistence type="inferred from homology"/>